<keyword evidence="2" id="KW-1185">Reference proteome</keyword>
<accession>A0A8A3PJK8</accession>
<gene>
    <name evidence="1" type="ORF">DSL72_008437</name>
</gene>
<dbReference type="OrthoDB" id="3552175at2759"/>
<name>A0A8A3PJK8_9HELO</name>
<reference evidence="1" key="1">
    <citation type="submission" date="2020-10" db="EMBL/GenBank/DDBJ databases">
        <title>Genome Sequence of Monilinia vaccinii-corymbosi Sheds Light on Mummy Berry Disease Infection of Blueberry and Mating Type.</title>
        <authorList>
            <person name="Yow A.G."/>
            <person name="Zhang Y."/>
            <person name="Bansal K."/>
            <person name="Eacker S.M."/>
            <person name="Sullivan S."/>
            <person name="Liachko I."/>
            <person name="Cubeta M.A."/>
            <person name="Rollins J.A."/>
            <person name="Ashrafi H."/>
        </authorList>
    </citation>
    <scope>NUCLEOTIDE SEQUENCE</scope>
    <source>
        <strain evidence="1">RL-1</strain>
    </source>
</reference>
<evidence type="ECO:0000313" key="2">
    <source>
        <dbReference type="Proteomes" id="UP000672032"/>
    </source>
</evidence>
<sequence>MGKASSKMNNFSEDYINPNVLEHLHRLQQTEEGLSGQSLCKAHISQQMAQEVQRTHKNQQIECQIPLHIPQGVCRELSRSSQFHDPVLKYVECFISSDPGQPRDSKSIQNMKDGVDGIEPGNSINATSIADPRIRAPAFDKPLKCPRKRKFDPCPCNAYKTLHPLHPMDCGVLEYALTGKTKKQIKALPSETQCSSIRERLENPEHKKLKQNCLIVGWIKKTPGDPSSSREYVHFSHRAKKAVNDVADDLIHVPSLYEHRSGSVGIGDSEALIDPPERDLYNCSLPDGIKSISLEPSLAPFKIDVNLSEEKSTISKSIETEPYYDSLSSQNFDRTSGKESTDHSKLKREFGLIESSRTDEGCHKYSGEYLYPDNDRLTDLQSRHIYLPVIQEKEEEEVYDLEHNALGTSLKSCQFDLGDYWDDKLLHDDSAFSLSYYEIDDSPDDKLEFIESHCALLAPPGTRRSSTDLPEEKEISARDLAEQLARLERETEKRSPWGKVMGFLNCRRQNWRKNAEFYESNCSNAETKSNTSVAKIKRSFNIGPKGFRTNLSKTKGKA</sequence>
<dbReference type="EMBL" id="CP063409">
    <property type="protein sequence ID" value="QSZ35567.1"/>
    <property type="molecule type" value="Genomic_DNA"/>
</dbReference>
<dbReference type="AlphaFoldDB" id="A0A8A3PJK8"/>
<dbReference type="Proteomes" id="UP000672032">
    <property type="component" value="Chromosome 5"/>
</dbReference>
<organism evidence="1 2">
    <name type="scientific">Monilinia vaccinii-corymbosi</name>
    <dbReference type="NCBI Taxonomy" id="61207"/>
    <lineage>
        <taxon>Eukaryota</taxon>
        <taxon>Fungi</taxon>
        <taxon>Dikarya</taxon>
        <taxon>Ascomycota</taxon>
        <taxon>Pezizomycotina</taxon>
        <taxon>Leotiomycetes</taxon>
        <taxon>Helotiales</taxon>
        <taxon>Sclerotiniaceae</taxon>
        <taxon>Monilinia</taxon>
    </lineage>
</organism>
<evidence type="ECO:0000313" key="1">
    <source>
        <dbReference type="EMBL" id="QSZ35567.1"/>
    </source>
</evidence>
<protein>
    <submittedName>
        <fullName evidence="1">Uncharacterized protein</fullName>
    </submittedName>
</protein>
<proteinExistence type="predicted"/>